<dbReference type="PANTHER" id="PTHR24198:SF165">
    <property type="entry name" value="ANKYRIN REPEAT-CONTAINING PROTEIN-RELATED"/>
    <property type="match status" value="1"/>
</dbReference>
<dbReference type="InterPro" id="IPR002110">
    <property type="entry name" value="Ankyrin_rpt"/>
</dbReference>
<evidence type="ECO:0000313" key="5">
    <source>
        <dbReference type="EMBL" id="KAK4062790.1"/>
    </source>
</evidence>
<dbReference type="SMART" id="SM00248">
    <property type="entry name" value="ANK"/>
    <property type="match status" value="5"/>
</dbReference>
<reference evidence="5" key="1">
    <citation type="submission" date="2023-11" db="EMBL/GenBank/DDBJ databases">
        <title>The genome sequences of three competitors of mushroom-forming fungi.</title>
        <authorList>
            <person name="Beijen E."/>
            <person name="Ohm R.A."/>
        </authorList>
    </citation>
    <scope>NUCLEOTIDE SEQUENCE</scope>
    <source>
        <strain evidence="5">CBS 100526</strain>
    </source>
</reference>
<evidence type="ECO:0000256" key="2">
    <source>
        <dbReference type="ARBA" id="ARBA00023043"/>
    </source>
</evidence>
<evidence type="ECO:0000313" key="6">
    <source>
        <dbReference type="Proteomes" id="UP001273209"/>
    </source>
</evidence>
<accession>A0AAE1I839</accession>
<dbReference type="PROSITE" id="PS50297">
    <property type="entry name" value="ANK_REP_REGION"/>
    <property type="match status" value="5"/>
</dbReference>
<keyword evidence="4" id="KW-0175">Coiled coil</keyword>
<feature type="repeat" description="ANK" evidence="3">
    <location>
        <begin position="221"/>
        <end position="253"/>
    </location>
</feature>
<sequence length="382" mass="43033">MGAKDTIVLVLIGADGLERGVWFEATGEHLVSSSRVCVVKGVFKGHSVWLINIPSIISSLYERLQIINKGLEDEEIEGSIKVSGLIYLQDIREDITLQTAETNIYTSNCHTRFAGSVGIITHLQKQQADRANEQRQIHNDCEAAYQQLHSDICKLQDNYNMLKENMRIKDEIIERQAEEKAELQAELQAKLQAELQRKEQAEQLAKRKADRKKALAQITYGPYTPLHLAARSGRIDEVKLLLHQRANIEARAEYGRTPLSGALWSRRADVAKLLINQGANTEAKCPTIYNGTQLHLLAYNNKVDMVTLLLDHRADIEAKDEWGNTPLHYAIWIGEMDMARLLLYRGANIEPKDEDGDTPVQSAARRGYSTIVKLLLDRGATK</sequence>
<dbReference type="Gene3D" id="1.25.40.20">
    <property type="entry name" value="Ankyrin repeat-containing domain"/>
    <property type="match status" value="1"/>
</dbReference>
<evidence type="ECO:0008006" key="7">
    <source>
        <dbReference type="Google" id="ProtNLM"/>
    </source>
</evidence>
<dbReference type="PANTHER" id="PTHR24198">
    <property type="entry name" value="ANKYRIN REPEAT AND PROTEIN KINASE DOMAIN-CONTAINING PROTEIN"/>
    <property type="match status" value="1"/>
</dbReference>
<gene>
    <name evidence="5" type="ORF">Triagg1_9660</name>
</gene>
<dbReference type="SUPFAM" id="SSF48403">
    <property type="entry name" value="Ankyrin repeat"/>
    <property type="match status" value="1"/>
</dbReference>
<dbReference type="PRINTS" id="PR01415">
    <property type="entry name" value="ANKYRIN"/>
</dbReference>
<feature type="repeat" description="ANK" evidence="3">
    <location>
        <begin position="322"/>
        <end position="354"/>
    </location>
</feature>
<dbReference type="EMBL" id="JAWRVG010000057">
    <property type="protein sequence ID" value="KAK4062790.1"/>
    <property type="molecule type" value="Genomic_DNA"/>
</dbReference>
<dbReference type="RefSeq" id="XP_062751348.1">
    <property type="nucleotide sequence ID" value="XM_062904642.1"/>
</dbReference>
<organism evidence="5 6">
    <name type="scientific">Trichoderma aggressivum f. europaeum</name>
    <dbReference type="NCBI Taxonomy" id="173218"/>
    <lineage>
        <taxon>Eukaryota</taxon>
        <taxon>Fungi</taxon>
        <taxon>Dikarya</taxon>
        <taxon>Ascomycota</taxon>
        <taxon>Pezizomycotina</taxon>
        <taxon>Sordariomycetes</taxon>
        <taxon>Hypocreomycetidae</taxon>
        <taxon>Hypocreales</taxon>
        <taxon>Hypocreaceae</taxon>
        <taxon>Trichoderma</taxon>
    </lineage>
</organism>
<proteinExistence type="predicted"/>
<evidence type="ECO:0000256" key="3">
    <source>
        <dbReference type="PROSITE-ProRule" id="PRU00023"/>
    </source>
</evidence>
<name>A0AAE1I839_9HYPO</name>
<feature type="repeat" description="ANK" evidence="3">
    <location>
        <begin position="355"/>
        <end position="382"/>
    </location>
</feature>
<keyword evidence="2 3" id="KW-0040">ANK repeat</keyword>
<comment type="caution">
    <text evidence="5">The sequence shown here is derived from an EMBL/GenBank/DDBJ whole genome shotgun (WGS) entry which is preliminary data.</text>
</comment>
<protein>
    <recommendedName>
        <fullName evidence="7">Ankyrin repeat protein</fullName>
    </recommendedName>
</protein>
<dbReference type="GeneID" id="87924547"/>
<keyword evidence="6" id="KW-1185">Reference proteome</keyword>
<evidence type="ECO:0000256" key="4">
    <source>
        <dbReference type="SAM" id="Coils"/>
    </source>
</evidence>
<keyword evidence="1" id="KW-0677">Repeat</keyword>
<feature type="coiled-coil region" evidence="4">
    <location>
        <begin position="166"/>
        <end position="211"/>
    </location>
</feature>
<dbReference type="PROSITE" id="PS50088">
    <property type="entry name" value="ANK_REPEAT"/>
    <property type="match status" value="5"/>
</dbReference>
<dbReference type="Pfam" id="PF12796">
    <property type="entry name" value="Ank_2"/>
    <property type="match status" value="2"/>
</dbReference>
<evidence type="ECO:0000256" key="1">
    <source>
        <dbReference type="ARBA" id="ARBA00022737"/>
    </source>
</evidence>
<feature type="repeat" description="ANK" evidence="3">
    <location>
        <begin position="254"/>
        <end position="286"/>
    </location>
</feature>
<dbReference type="Proteomes" id="UP001273209">
    <property type="component" value="Unassembled WGS sequence"/>
</dbReference>
<feature type="repeat" description="ANK" evidence="3">
    <location>
        <begin position="289"/>
        <end position="321"/>
    </location>
</feature>
<dbReference type="AlphaFoldDB" id="A0AAE1I839"/>
<dbReference type="InterPro" id="IPR036770">
    <property type="entry name" value="Ankyrin_rpt-contain_sf"/>
</dbReference>